<evidence type="ECO:0000313" key="1">
    <source>
        <dbReference type="EMBL" id="TYB30815.1"/>
    </source>
</evidence>
<evidence type="ECO:0008006" key="3">
    <source>
        <dbReference type="Google" id="ProtNLM"/>
    </source>
</evidence>
<name>A0A5D0MFZ1_9BACT</name>
<dbReference type="Proteomes" id="UP000324143">
    <property type="component" value="Unassembled WGS sequence"/>
</dbReference>
<keyword evidence="2" id="KW-1185">Reference proteome</keyword>
<protein>
    <recommendedName>
        <fullName evidence="3">DUF2007 domain-containing protein</fullName>
    </recommendedName>
</protein>
<accession>A0A5D0MFZ1</accession>
<dbReference type="EMBL" id="VSIX01000069">
    <property type="protein sequence ID" value="TYB30815.1"/>
    <property type="molecule type" value="Genomic_DNA"/>
</dbReference>
<reference evidence="1" key="1">
    <citation type="submission" date="2019-08" db="EMBL/GenBank/DDBJ databases">
        <title>Genomic characterization of a novel candidate phylum (ARYD3) from a high temperature, high salinity tertiary oil reservoir in north central Oklahoma, USA.</title>
        <authorList>
            <person name="Youssef N.H."/>
            <person name="Yadav A."/>
            <person name="Elshahed M.S."/>
        </authorList>
    </citation>
    <scope>NUCLEOTIDE SEQUENCE [LARGE SCALE GENOMIC DNA]</scope>
    <source>
        <strain evidence="1">ARYD3</strain>
    </source>
</reference>
<gene>
    <name evidence="1" type="ORF">FXF47_07195</name>
</gene>
<comment type="caution">
    <text evidence="1">The sequence shown here is derived from an EMBL/GenBank/DDBJ whole genome shotgun (WGS) entry which is preliminary data.</text>
</comment>
<organism evidence="1 2">
    <name type="scientific">Candidatus Mcinerneyibacterium aminivorans</name>
    <dbReference type="NCBI Taxonomy" id="2703815"/>
    <lineage>
        <taxon>Bacteria</taxon>
        <taxon>Candidatus Macinerneyibacteriota</taxon>
        <taxon>Candidatus Mcinerneyibacteria</taxon>
        <taxon>Candidatus Mcinerneyibacteriales</taxon>
        <taxon>Candidatus Mcinerneyibacteriaceae</taxon>
        <taxon>Candidatus Mcinerneyibacterium</taxon>
    </lineage>
</organism>
<proteinExistence type="predicted"/>
<dbReference type="AlphaFoldDB" id="A0A5D0MFZ1"/>
<evidence type="ECO:0000313" key="2">
    <source>
        <dbReference type="Proteomes" id="UP000324143"/>
    </source>
</evidence>
<sequence length="76" mass="8945">MENYVKILVLNDMMEANRMEAALNDEDIPFNIISYHDYAYDGLFQLQKGWGHIEAPSEYEDKILEIYKEIGNLEND</sequence>